<protein>
    <submittedName>
        <fullName evidence="3">Germination protein YpeB</fullName>
    </submittedName>
</protein>
<sequence length="454" mass="50555">MTELKRTDDMTLTKRGLMRLCTLSLAAVTALSVKSYKLMKKADAAERSVNNNYTAAVEELAHSCDSLSNVLEKQLYAGSGQVQQTLAVDLYREAATAKAALARLPVAKLGLENTNKFLSQVGNYSLALSKKLENGEELTNEEYSNIARLSEFSQTLSDRLWELEGEVAGGELTFQQSESMMTDKEPPHVTEGFTDFEGGFDDYPKLIYDGPFSDNIMEQTPKMTENADEVSRDFALQRASMALDINPSDLSEVSEVGGKMAGWRFSDKEGGVFCEVTKQGGYISYFLNMRDAGKPMIGKTAALDYAKEYLDYLGILSMDVTYYEIQNGVMTVNFCYDDLGRRIYPDLVKVTVAMDNGDILGYDARGFLVNHHNRRYEKKLCSVLRAKEEVSPRLTVLSDRMAVIPTDGGNEVLCYEYTCRAGSGRKVLVYINAYNAKEEQVLLLEENENGTLTV</sequence>
<dbReference type="EMBL" id="ADKM02000095">
    <property type="protein sequence ID" value="EGC02402.1"/>
    <property type="molecule type" value="Genomic_DNA"/>
</dbReference>
<accession>E9SE89</accession>
<dbReference type="Pfam" id="PF20769">
    <property type="entry name" value="YPEB_N"/>
    <property type="match status" value="1"/>
</dbReference>
<comment type="caution">
    <text evidence="3">The sequence shown here is derived from an EMBL/GenBank/DDBJ whole genome shotgun (WGS) entry which is preliminary data.</text>
</comment>
<name>E9SE89_RUMAL</name>
<feature type="domain" description="Sporulation protein YpeB PepSY1 and PepSY2" evidence="1">
    <location>
        <begin position="190"/>
        <end position="375"/>
    </location>
</feature>
<organism evidence="3 4">
    <name type="scientific">Ruminococcus albus 8</name>
    <dbReference type="NCBI Taxonomy" id="246199"/>
    <lineage>
        <taxon>Bacteria</taxon>
        <taxon>Bacillati</taxon>
        <taxon>Bacillota</taxon>
        <taxon>Clostridia</taxon>
        <taxon>Eubacteriales</taxon>
        <taxon>Oscillospiraceae</taxon>
        <taxon>Ruminococcus</taxon>
    </lineage>
</organism>
<dbReference type="AlphaFoldDB" id="E9SE89"/>
<dbReference type="InterPro" id="IPR048402">
    <property type="entry name" value="YpeB_N"/>
</dbReference>
<dbReference type="GO" id="GO:0009847">
    <property type="term" value="P:spore germination"/>
    <property type="evidence" value="ECO:0007669"/>
    <property type="project" value="InterPro"/>
</dbReference>
<dbReference type="InterPro" id="IPR014239">
    <property type="entry name" value="YpeB_PepSY1-2"/>
</dbReference>
<keyword evidence="4" id="KW-1185">Reference proteome</keyword>
<dbReference type="Proteomes" id="UP000004259">
    <property type="component" value="Unassembled WGS sequence"/>
</dbReference>
<evidence type="ECO:0000259" key="1">
    <source>
        <dbReference type="Pfam" id="PF14620"/>
    </source>
</evidence>
<feature type="domain" description="Sporulation protein YpeB N-terminal" evidence="2">
    <location>
        <begin position="44"/>
        <end position="175"/>
    </location>
</feature>
<dbReference type="eggNOG" id="COG2959">
    <property type="taxonomic scope" value="Bacteria"/>
</dbReference>
<proteinExistence type="predicted"/>
<evidence type="ECO:0000313" key="4">
    <source>
        <dbReference type="Proteomes" id="UP000004259"/>
    </source>
</evidence>
<reference evidence="3 4" key="1">
    <citation type="submission" date="2011-02" db="EMBL/GenBank/DDBJ databases">
        <authorList>
            <person name="Nelson K.E."/>
            <person name="Sutton G."/>
            <person name="Torralba M."/>
            <person name="Durkin S."/>
            <person name="Harkins D."/>
            <person name="Montgomery R."/>
            <person name="Ziemer C."/>
            <person name="Klaassens E."/>
            <person name="Ocuiv P."/>
            <person name="Morrison M."/>
        </authorList>
    </citation>
    <scope>NUCLEOTIDE SEQUENCE [LARGE SCALE GENOMIC DNA]</scope>
    <source>
        <strain evidence="3 4">8</strain>
    </source>
</reference>
<dbReference type="Pfam" id="PF14620">
    <property type="entry name" value="YPEB_PepSY1-2"/>
    <property type="match status" value="1"/>
</dbReference>
<gene>
    <name evidence="3" type="primary">ypeB</name>
    <name evidence="3" type="ORF">CUS_5999</name>
</gene>
<dbReference type="STRING" id="246199.CUS_5999"/>
<evidence type="ECO:0000313" key="3">
    <source>
        <dbReference type="EMBL" id="EGC02402.1"/>
    </source>
</evidence>
<evidence type="ECO:0000259" key="2">
    <source>
        <dbReference type="Pfam" id="PF20769"/>
    </source>
</evidence>